<evidence type="ECO:0000256" key="1">
    <source>
        <dbReference type="SAM" id="Phobius"/>
    </source>
</evidence>
<evidence type="ECO:0000313" key="2">
    <source>
        <dbReference type="EMBL" id="TVU89408.1"/>
    </source>
</evidence>
<dbReference type="Proteomes" id="UP000317288">
    <property type="component" value="Unassembled WGS sequence"/>
</dbReference>
<protein>
    <submittedName>
        <fullName evidence="2">Uncharacterized protein</fullName>
    </submittedName>
</protein>
<gene>
    <name evidence="2" type="ORF">FQP89_15575</name>
</gene>
<proteinExistence type="predicted"/>
<feature type="transmembrane region" description="Helical" evidence="1">
    <location>
        <begin position="55"/>
        <end position="75"/>
    </location>
</feature>
<keyword evidence="1" id="KW-0472">Membrane</keyword>
<dbReference type="RefSeq" id="WP_144812724.1">
    <property type="nucleotide sequence ID" value="NZ_VNFE01000004.1"/>
</dbReference>
<dbReference type="EMBL" id="VNFE01000004">
    <property type="protein sequence ID" value="TVU89408.1"/>
    <property type="molecule type" value="Genomic_DNA"/>
</dbReference>
<feature type="transmembrane region" description="Helical" evidence="1">
    <location>
        <begin position="12"/>
        <end position="35"/>
    </location>
</feature>
<organism evidence="2 3">
    <name type="scientific">Vreelandella titanicae</name>
    <dbReference type="NCBI Taxonomy" id="664683"/>
    <lineage>
        <taxon>Bacteria</taxon>
        <taxon>Pseudomonadati</taxon>
        <taxon>Pseudomonadota</taxon>
        <taxon>Gammaproteobacteria</taxon>
        <taxon>Oceanospirillales</taxon>
        <taxon>Halomonadaceae</taxon>
        <taxon>Vreelandella</taxon>
    </lineage>
</organism>
<keyword evidence="1" id="KW-1133">Transmembrane helix</keyword>
<dbReference type="AlphaFoldDB" id="A0A558J6Y8"/>
<accession>A0A558J6Y8</accession>
<keyword evidence="1" id="KW-0812">Transmembrane</keyword>
<name>A0A558J6Y8_9GAMM</name>
<sequence>MLDPSKGLVKHGWFWIFVLGPVALALFLGWIYGLFDLKYSHTLSGVETFYSEGKFFLAIAALSIPLGATFSRMLATEQTADVITQNRLIREKDSINKLLESYMKYIPDYDEKKFGFNDGYEFDPVAIEQPIKCFHYLISVHLNSYSKIGRISGDAYVDSAVDALKKDLTSTFDMQDRQFCLTELYQWVVKEQVNLGVSDKEDIQVIEDQGLLTGFFCSEKASLYEIKPLEHMHILALSSMSNSLGILSSIYYYSSQIFYLHDFEFAKHLENLSRKTSFLSQRYRFIVRKINDGSVLSLSSDLVLELLGDISGEDKDVQEIAKSWIVANSSFV</sequence>
<reference evidence="2 3" key="1">
    <citation type="submission" date="2019-07" db="EMBL/GenBank/DDBJ databases">
        <title>Diversity of Bacteria from Kongsfjorden, Arctic.</title>
        <authorList>
            <person name="Yu Y."/>
        </authorList>
    </citation>
    <scope>NUCLEOTIDE SEQUENCE [LARGE SCALE GENOMIC DNA]</scope>
    <source>
        <strain evidence="2 3">SM1922</strain>
    </source>
</reference>
<comment type="caution">
    <text evidence="2">The sequence shown here is derived from an EMBL/GenBank/DDBJ whole genome shotgun (WGS) entry which is preliminary data.</text>
</comment>
<evidence type="ECO:0000313" key="3">
    <source>
        <dbReference type="Proteomes" id="UP000317288"/>
    </source>
</evidence>